<accession>A0ABU7DXP5</accession>
<evidence type="ECO:0000256" key="1">
    <source>
        <dbReference type="SAM" id="MobiDB-lite"/>
    </source>
</evidence>
<evidence type="ECO:0000313" key="3">
    <source>
        <dbReference type="Proteomes" id="UP001352852"/>
    </source>
</evidence>
<proteinExistence type="predicted"/>
<dbReference type="Proteomes" id="UP001352852">
    <property type="component" value="Unassembled WGS sequence"/>
</dbReference>
<feature type="region of interest" description="Disordered" evidence="1">
    <location>
        <begin position="1"/>
        <end position="30"/>
    </location>
</feature>
<feature type="region of interest" description="Disordered" evidence="1">
    <location>
        <begin position="52"/>
        <end position="80"/>
    </location>
</feature>
<name>A0ABU7DXP5_9TELE</name>
<organism evidence="2 3">
    <name type="scientific">Characodon lateralis</name>
    <dbReference type="NCBI Taxonomy" id="208331"/>
    <lineage>
        <taxon>Eukaryota</taxon>
        <taxon>Metazoa</taxon>
        <taxon>Chordata</taxon>
        <taxon>Craniata</taxon>
        <taxon>Vertebrata</taxon>
        <taxon>Euteleostomi</taxon>
        <taxon>Actinopterygii</taxon>
        <taxon>Neopterygii</taxon>
        <taxon>Teleostei</taxon>
        <taxon>Neoteleostei</taxon>
        <taxon>Acanthomorphata</taxon>
        <taxon>Ovalentaria</taxon>
        <taxon>Atherinomorphae</taxon>
        <taxon>Cyprinodontiformes</taxon>
        <taxon>Goodeidae</taxon>
        <taxon>Characodon</taxon>
    </lineage>
</organism>
<protein>
    <submittedName>
        <fullName evidence="2">Uncharacterized protein</fullName>
    </submittedName>
</protein>
<reference evidence="2 3" key="1">
    <citation type="submission" date="2021-06" db="EMBL/GenBank/DDBJ databases">
        <authorList>
            <person name="Palmer J.M."/>
        </authorList>
    </citation>
    <scope>NUCLEOTIDE SEQUENCE [LARGE SCALE GENOMIC DNA]</scope>
    <source>
        <strain evidence="2 3">CL_MEX2019</strain>
        <tissue evidence="2">Muscle</tissue>
    </source>
</reference>
<evidence type="ECO:0000313" key="2">
    <source>
        <dbReference type="EMBL" id="MED6279271.1"/>
    </source>
</evidence>
<sequence length="80" mass="8102">MKMSSCAADPRGAHGVNEQGAGGSDRRDGMEGGGGWCCGSLVSGCFHGRTAQESKAGARSRETLIKNKLGPPISSSFTGS</sequence>
<dbReference type="EMBL" id="JAHUTJ010038927">
    <property type="protein sequence ID" value="MED6279271.1"/>
    <property type="molecule type" value="Genomic_DNA"/>
</dbReference>
<keyword evidence="3" id="KW-1185">Reference proteome</keyword>
<comment type="caution">
    <text evidence="2">The sequence shown here is derived from an EMBL/GenBank/DDBJ whole genome shotgun (WGS) entry which is preliminary data.</text>
</comment>
<gene>
    <name evidence="2" type="ORF">CHARACLAT_032784</name>
</gene>